<feature type="region of interest" description="Disordered" evidence="1">
    <location>
        <begin position="1"/>
        <end position="80"/>
    </location>
</feature>
<comment type="caution">
    <text evidence="2">The sequence shown here is derived from an EMBL/GenBank/DDBJ whole genome shotgun (WGS) entry which is preliminary data.</text>
</comment>
<organism evidence="2 3">
    <name type="scientific">Granulicella sibirica</name>
    <dbReference type="NCBI Taxonomy" id="2479048"/>
    <lineage>
        <taxon>Bacteria</taxon>
        <taxon>Pseudomonadati</taxon>
        <taxon>Acidobacteriota</taxon>
        <taxon>Terriglobia</taxon>
        <taxon>Terriglobales</taxon>
        <taxon>Acidobacteriaceae</taxon>
        <taxon>Granulicella</taxon>
    </lineage>
</organism>
<feature type="compositionally biased region" description="Basic residues" evidence="1">
    <location>
        <begin position="33"/>
        <end position="53"/>
    </location>
</feature>
<accession>A0A4Q0T2A6</accession>
<evidence type="ECO:0000256" key="1">
    <source>
        <dbReference type="SAM" id="MobiDB-lite"/>
    </source>
</evidence>
<evidence type="ECO:0000313" key="2">
    <source>
        <dbReference type="EMBL" id="RXH56049.1"/>
    </source>
</evidence>
<keyword evidence="3" id="KW-1185">Reference proteome</keyword>
<dbReference type="EMBL" id="RDSM01000002">
    <property type="protein sequence ID" value="RXH56049.1"/>
    <property type="molecule type" value="Genomic_DNA"/>
</dbReference>
<dbReference type="Proteomes" id="UP000289437">
    <property type="component" value="Unassembled WGS sequence"/>
</dbReference>
<sequence>MAAPHRSSPNRDRMYSAASNGGTRRMDGMSRPSRLRRFHGRPRRGLMFGRKRLAQTSEHQNQAKHRRKTSPAEIRHSLSL</sequence>
<reference evidence="3" key="2">
    <citation type="submission" date="2019-02" db="EMBL/GenBank/DDBJ databases">
        <title>Granulicella sibirica sp. nov., a psychrotolerant acidobacterium isolated from an organic soil layer in forested tundra, West Siberia.</title>
        <authorList>
            <person name="Oshkin I.Y."/>
            <person name="Kulichevskaya I.S."/>
            <person name="Rijpstra W.I.C."/>
            <person name="Sinninghe Damste J.S."/>
            <person name="Rakitin A.L."/>
            <person name="Ravin N.V."/>
            <person name="Dedysh S.N."/>
        </authorList>
    </citation>
    <scope>NUCLEOTIDE SEQUENCE [LARGE SCALE GENOMIC DNA]</scope>
    <source>
        <strain evidence="3">AF10</strain>
    </source>
</reference>
<dbReference type="AlphaFoldDB" id="A0A4Q0T2A6"/>
<reference evidence="2 3" key="1">
    <citation type="submission" date="2018-11" db="EMBL/GenBank/DDBJ databases">
        <authorList>
            <person name="Mardanov A.V."/>
            <person name="Ravin N.V."/>
            <person name="Dedysh S.N."/>
        </authorList>
    </citation>
    <scope>NUCLEOTIDE SEQUENCE [LARGE SCALE GENOMIC DNA]</scope>
    <source>
        <strain evidence="2 3">AF10</strain>
    </source>
</reference>
<name>A0A4Q0T2A6_9BACT</name>
<proteinExistence type="predicted"/>
<protein>
    <submittedName>
        <fullName evidence="2">Uncharacterized protein</fullName>
    </submittedName>
</protein>
<evidence type="ECO:0000313" key="3">
    <source>
        <dbReference type="Proteomes" id="UP000289437"/>
    </source>
</evidence>
<gene>
    <name evidence="2" type="ORF">GRAN_2906</name>
</gene>